<evidence type="ECO:0000313" key="3">
    <source>
        <dbReference type="Proteomes" id="UP000187283"/>
    </source>
</evidence>
<protein>
    <submittedName>
        <fullName evidence="2">Uncharacterized protein</fullName>
    </submittedName>
</protein>
<keyword evidence="3" id="KW-1185">Reference proteome</keyword>
<gene>
    <name evidence="2" type="ORF">AYI70_g4602</name>
</gene>
<dbReference type="Proteomes" id="UP000187283">
    <property type="component" value="Unassembled WGS sequence"/>
</dbReference>
<feature type="region of interest" description="Disordered" evidence="1">
    <location>
        <begin position="1"/>
        <end position="27"/>
    </location>
</feature>
<evidence type="ECO:0000256" key="1">
    <source>
        <dbReference type="SAM" id="MobiDB-lite"/>
    </source>
</evidence>
<feature type="region of interest" description="Disordered" evidence="1">
    <location>
        <begin position="49"/>
        <end position="74"/>
    </location>
</feature>
<proteinExistence type="predicted"/>
<dbReference type="EMBL" id="LSSN01001439">
    <property type="protein sequence ID" value="OMJ19632.1"/>
    <property type="molecule type" value="Genomic_DNA"/>
</dbReference>
<feature type="compositionally biased region" description="Basic and acidic residues" evidence="1">
    <location>
        <begin position="1"/>
        <end position="10"/>
    </location>
</feature>
<dbReference type="AlphaFoldDB" id="A0A1R1XY73"/>
<accession>A0A1R1XY73</accession>
<comment type="caution">
    <text evidence="2">The sequence shown here is derived from an EMBL/GenBank/DDBJ whole genome shotgun (WGS) entry which is preliminary data.</text>
</comment>
<dbReference type="OrthoDB" id="5577487at2759"/>
<reference evidence="2 3" key="1">
    <citation type="submission" date="2017-01" db="EMBL/GenBank/DDBJ databases">
        <authorList>
            <person name="Mah S.A."/>
            <person name="Swanson W.J."/>
            <person name="Moy G.W."/>
            <person name="Vacquier V.D."/>
        </authorList>
    </citation>
    <scope>NUCLEOTIDE SEQUENCE [LARGE SCALE GENOMIC DNA]</scope>
    <source>
        <strain evidence="2 3">GSMNP</strain>
    </source>
</reference>
<organism evidence="2 3">
    <name type="scientific">Smittium culicis</name>
    <dbReference type="NCBI Taxonomy" id="133412"/>
    <lineage>
        <taxon>Eukaryota</taxon>
        <taxon>Fungi</taxon>
        <taxon>Fungi incertae sedis</taxon>
        <taxon>Zoopagomycota</taxon>
        <taxon>Kickxellomycotina</taxon>
        <taxon>Harpellomycetes</taxon>
        <taxon>Harpellales</taxon>
        <taxon>Legeriomycetaceae</taxon>
        <taxon>Smittium</taxon>
    </lineage>
</organism>
<evidence type="ECO:0000313" key="2">
    <source>
        <dbReference type="EMBL" id="OMJ19632.1"/>
    </source>
</evidence>
<sequence length="192" mass="21482">MINKRRREDVDNIVDTGKKAPSSTQQADLSWRRVVMQMFWSQKMKTKTNDSISGKLKEEPLSGCETGSKEDGNSAKIELEQADNGVSNKTATFLNLGAFFKSKSSAVAAGNTDDKRVVPDSNNLCKSAIEHSVVSRLEKSLTAELICHYCEKKVDEETRSECWECNNLYCSNCTTKDYSSSETRDVCWDCHA</sequence>
<name>A0A1R1XY73_9FUNG</name>